<dbReference type="InterPro" id="IPR052893">
    <property type="entry name" value="TCS_response_regulator"/>
</dbReference>
<name>A0ABQ2F221_9DEIO</name>
<dbReference type="PANTHER" id="PTHR44520">
    <property type="entry name" value="RESPONSE REGULATOR RCP1-RELATED"/>
    <property type="match status" value="1"/>
</dbReference>
<sequence length="139" mass="15557">MEFHVLMVEDDEADVLLMKVALEHADCDLHLHVVPDGPDALALLDRHEPYQNAPTPQLVLLDGHMPRMRAPEVLAHVRARWCHLPVVVFSGSTFEAEVQESLQAGANAYVTKPVRLDEYTQVVQTLLTCWCPQLAVPNT</sequence>
<gene>
    <name evidence="3" type="ORF">GCM10008955_39810</name>
</gene>
<dbReference type="RefSeq" id="WP_189011915.1">
    <property type="nucleotide sequence ID" value="NZ_BMPP01000030.1"/>
</dbReference>
<evidence type="ECO:0000259" key="2">
    <source>
        <dbReference type="PROSITE" id="PS50110"/>
    </source>
</evidence>
<keyword evidence="4" id="KW-1185">Reference proteome</keyword>
<dbReference type="CDD" id="cd17557">
    <property type="entry name" value="REC_Rcp-like"/>
    <property type="match status" value="1"/>
</dbReference>
<dbReference type="PANTHER" id="PTHR44520:SF2">
    <property type="entry name" value="RESPONSE REGULATOR RCP1"/>
    <property type="match status" value="1"/>
</dbReference>
<feature type="modified residue" description="4-aspartylphosphate" evidence="1">
    <location>
        <position position="62"/>
    </location>
</feature>
<evidence type="ECO:0000313" key="4">
    <source>
        <dbReference type="Proteomes" id="UP000647587"/>
    </source>
</evidence>
<dbReference type="SMART" id="SM00448">
    <property type="entry name" value="REC"/>
    <property type="match status" value="1"/>
</dbReference>
<keyword evidence="1" id="KW-0597">Phosphoprotein</keyword>
<dbReference type="Pfam" id="PF00072">
    <property type="entry name" value="Response_reg"/>
    <property type="match status" value="1"/>
</dbReference>
<accession>A0ABQ2F221</accession>
<evidence type="ECO:0000313" key="3">
    <source>
        <dbReference type="EMBL" id="GGK42065.1"/>
    </source>
</evidence>
<dbReference type="EMBL" id="BMPP01000030">
    <property type="protein sequence ID" value="GGK42065.1"/>
    <property type="molecule type" value="Genomic_DNA"/>
</dbReference>
<reference evidence="4" key="1">
    <citation type="journal article" date="2019" name="Int. J. Syst. Evol. Microbiol.">
        <title>The Global Catalogue of Microorganisms (GCM) 10K type strain sequencing project: providing services to taxonomists for standard genome sequencing and annotation.</title>
        <authorList>
            <consortium name="The Broad Institute Genomics Platform"/>
            <consortium name="The Broad Institute Genome Sequencing Center for Infectious Disease"/>
            <person name="Wu L."/>
            <person name="Ma J."/>
        </authorList>
    </citation>
    <scope>NUCLEOTIDE SEQUENCE [LARGE SCALE GENOMIC DNA]</scope>
    <source>
        <strain evidence="4">JCM 30331</strain>
    </source>
</reference>
<dbReference type="PROSITE" id="PS50110">
    <property type="entry name" value="RESPONSE_REGULATORY"/>
    <property type="match status" value="1"/>
</dbReference>
<dbReference type="InterPro" id="IPR001789">
    <property type="entry name" value="Sig_transdc_resp-reg_receiver"/>
</dbReference>
<proteinExistence type="predicted"/>
<organism evidence="3 4">
    <name type="scientific">Deinococcus malanensis</name>
    <dbReference type="NCBI Taxonomy" id="1706855"/>
    <lineage>
        <taxon>Bacteria</taxon>
        <taxon>Thermotogati</taxon>
        <taxon>Deinococcota</taxon>
        <taxon>Deinococci</taxon>
        <taxon>Deinococcales</taxon>
        <taxon>Deinococcaceae</taxon>
        <taxon>Deinococcus</taxon>
    </lineage>
</organism>
<protein>
    <submittedName>
        <fullName evidence="3">Two-component system response regulator</fullName>
    </submittedName>
</protein>
<dbReference type="Gene3D" id="3.40.50.2300">
    <property type="match status" value="1"/>
</dbReference>
<dbReference type="InterPro" id="IPR011006">
    <property type="entry name" value="CheY-like_superfamily"/>
</dbReference>
<dbReference type="SUPFAM" id="SSF52172">
    <property type="entry name" value="CheY-like"/>
    <property type="match status" value="1"/>
</dbReference>
<comment type="caution">
    <text evidence="3">The sequence shown here is derived from an EMBL/GenBank/DDBJ whole genome shotgun (WGS) entry which is preliminary data.</text>
</comment>
<evidence type="ECO:0000256" key="1">
    <source>
        <dbReference type="PROSITE-ProRule" id="PRU00169"/>
    </source>
</evidence>
<feature type="domain" description="Response regulatory" evidence="2">
    <location>
        <begin position="4"/>
        <end position="127"/>
    </location>
</feature>
<dbReference type="Proteomes" id="UP000647587">
    <property type="component" value="Unassembled WGS sequence"/>
</dbReference>